<feature type="transmembrane region" description="Helical" evidence="2">
    <location>
        <begin position="853"/>
        <end position="871"/>
    </location>
</feature>
<feature type="transmembrane region" description="Helical" evidence="2">
    <location>
        <begin position="463"/>
        <end position="486"/>
    </location>
</feature>
<dbReference type="RefSeq" id="WP_020733570.1">
    <property type="nucleotide sequence ID" value="NC_021658.1"/>
</dbReference>
<dbReference type="PANTHER" id="PTHR32063:SF0">
    <property type="entry name" value="SWARMING MOTILITY PROTEIN SWRC"/>
    <property type="match status" value="1"/>
</dbReference>
<feature type="transmembrane region" description="Helical" evidence="2">
    <location>
        <begin position="385"/>
        <end position="410"/>
    </location>
</feature>
<dbReference type="Gene3D" id="3.30.70.1430">
    <property type="entry name" value="Multidrug efflux transporter AcrB pore domain"/>
    <property type="match status" value="2"/>
</dbReference>
<dbReference type="Gene3D" id="3.30.70.1320">
    <property type="entry name" value="Multidrug efflux transporter AcrB pore domain like"/>
    <property type="match status" value="1"/>
</dbReference>
<dbReference type="HOGENOM" id="CLU_002755_1_2_7"/>
<protein>
    <recommendedName>
        <fullName evidence="5">RND transporter</fullName>
    </recommendedName>
</protein>
<feature type="transmembrane region" description="Helical" evidence="2">
    <location>
        <begin position="982"/>
        <end position="1009"/>
    </location>
</feature>
<feature type="compositionally biased region" description="Basic and acidic residues" evidence="1">
    <location>
        <begin position="1023"/>
        <end position="1036"/>
    </location>
</feature>
<dbReference type="GO" id="GO:0042910">
    <property type="term" value="F:xenobiotic transmembrane transporter activity"/>
    <property type="evidence" value="ECO:0007669"/>
    <property type="project" value="TreeGrafter"/>
</dbReference>
<feature type="transmembrane region" description="Helical" evidence="2">
    <location>
        <begin position="527"/>
        <end position="546"/>
    </location>
</feature>
<dbReference type="Gene3D" id="1.20.1640.10">
    <property type="entry name" value="Multidrug efflux transporter AcrB transmembrane domain"/>
    <property type="match status" value="2"/>
</dbReference>
<dbReference type="eggNOG" id="COG0841">
    <property type="taxonomic scope" value="Bacteria"/>
</dbReference>
<dbReference type="PATRIC" id="fig|1254432.3.peg.1764"/>
<dbReference type="Gene3D" id="3.30.70.1440">
    <property type="entry name" value="Multidrug efflux transporter AcrB pore domain"/>
    <property type="match status" value="1"/>
</dbReference>
<dbReference type="OrthoDB" id="9807612at2"/>
<dbReference type="SUPFAM" id="SSF82714">
    <property type="entry name" value="Multidrug efflux transporter AcrB TolC docking domain, DN and DC subdomains"/>
    <property type="match status" value="2"/>
</dbReference>
<dbReference type="PANTHER" id="PTHR32063">
    <property type="match status" value="1"/>
</dbReference>
<dbReference type="STRING" id="1254432.SCE1572_07920"/>
<gene>
    <name evidence="3" type="ORF">SCE1572_07920</name>
</gene>
<proteinExistence type="predicted"/>
<dbReference type="PRINTS" id="PR00702">
    <property type="entry name" value="ACRIFLAVINRP"/>
</dbReference>
<dbReference type="InterPro" id="IPR001036">
    <property type="entry name" value="Acrflvin-R"/>
</dbReference>
<dbReference type="SUPFAM" id="SSF82866">
    <property type="entry name" value="Multidrug efflux transporter AcrB transmembrane domain"/>
    <property type="match status" value="2"/>
</dbReference>
<evidence type="ECO:0000313" key="4">
    <source>
        <dbReference type="Proteomes" id="UP000014803"/>
    </source>
</evidence>
<dbReference type="SUPFAM" id="SSF82693">
    <property type="entry name" value="Multidrug efflux transporter AcrB pore domain, PN1, PN2, PC1 and PC2 subdomains"/>
    <property type="match status" value="3"/>
</dbReference>
<dbReference type="KEGG" id="scu:SCE1572_07920"/>
<sequence length="1049" mass="112059">MQWLALISVRRPVFAAVLMLLVVVFGASGYRGLRVDEFPSVDIPIVIVTARLPGAAPQEVETEVSDKIEAALNTIAGVDELRSTSAEGVSMVVATFDLSKSADGAAQEVRDKVQGVLGDLPKGVEPPVVAKVDPTAAPVALLAVRSKRPIRDTSELADKVVRQRLETIPGVGQVNMIGGRKRQLRVWLDPVALRARGVTAAEVFNAIGSQNQATPGGNLGAGPFSTTMRVDGRVASPKELARVVVRQVNGGSVRVEDVARVEDAEEDARSFAQLDSERTVIFSVVKQAGQNTVAVTDAVKAELQDIRSSLPPDVTLDLIRDNSTIIRNGTRALLEHLIVGGLLAAIVVLVFLGDARSTLIAAISIPISVIGTFAVMKALGLTLNFLTLLALALAVGIVIDDAIVVLENIVRWINEKNRKPFMAAVLATREIGLAVLATTLSLLAVFVPVAAMGGIIGRFLSSFGVTMAISIAVSMLVSFTLTPAMASRMLTSGRGTPLLARIVDIVYVPAERVYLRALKWVMTHRWVMALTMVVTIGSCGPMMSRLPTGFMPPQDRGEFEVSIRAPEGTSLDETQLIAERIALDIRGLPGVEHTLTTVAEDPQQTANLAKVRAFLADPLRREHSQMTLMDTVRTKLLPSYPKDLRLGVAEVQAFSTGSSTARVSYAITGSNLEELAAKSERIVAELRKSPTAVDVDSSLVLGKPEVRARVDRERAGDLGVRVADISETLRLFVAGLKASTYAEAGKQYDVQVRGGAAWRASPEALAAVDIPSSKLGSVPLSSVVALDEAKGPAVIDRLSRQRQVTITANPAAGYSDSDTMAAINSIVTAEGLPEGGRLMPLGQTKEQLRSGPGFLLVFVLGFIFMYLVLAAQFDSWVLPISILVTLPLTVPFALLSLLMFQQSLNLFSGLGLLVLFGVVKKNAILQVSQTNVLRAQGMTRLDAIMEANRERLRPILMTTLAFVAGMVPLILAKGIGSEVNHATAGIVLGGQTLSLALTLLAAPVTYSLLDDVSAWFARRRSKPHEDRGERELKEFLGEASPAVPSERAV</sequence>
<accession>S4XRG9</accession>
<feature type="transmembrane region" description="Helical" evidence="2">
    <location>
        <begin position="877"/>
        <end position="900"/>
    </location>
</feature>
<reference evidence="3 4" key="1">
    <citation type="journal article" date="2013" name="Sci. Rep.">
        <title>Extraordinary expansion of a Sorangium cellulosum genome from an alkaline milieu.</title>
        <authorList>
            <person name="Han K."/>
            <person name="Li Z.F."/>
            <person name="Peng R."/>
            <person name="Zhu L.P."/>
            <person name="Zhou T."/>
            <person name="Wang L.G."/>
            <person name="Li S.G."/>
            <person name="Zhang X.B."/>
            <person name="Hu W."/>
            <person name="Wu Z.H."/>
            <person name="Qin N."/>
            <person name="Li Y.Z."/>
        </authorList>
    </citation>
    <scope>NUCLEOTIDE SEQUENCE [LARGE SCALE GENOMIC DNA]</scope>
    <source>
        <strain evidence="3 4">So0157-2</strain>
    </source>
</reference>
<keyword evidence="2" id="KW-1133">Transmembrane helix</keyword>
<feature type="transmembrane region" description="Helical" evidence="2">
    <location>
        <begin position="359"/>
        <end position="379"/>
    </location>
</feature>
<dbReference type="EMBL" id="CP003969">
    <property type="protein sequence ID" value="AGP34440.1"/>
    <property type="molecule type" value="Genomic_DNA"/>
</dbReference>
<evidence type="ECO:0008006" key="5">
    <source>
        <dbReference type="Google" id="ProtNLM"/>
    </source>
</evidence>
<feature type="transmembrane region" description="Helical" evidence="2">
    <location>
        <begin position="333"/>
        <end position="352"/>
    </location>
</feature>
<feature type="transmembrane region" description="Helical" evidence="2">
    <location>
        <begin position="955"/>
        <end position="976"/>
    </location>
</feature>
<evidence type="ECO:0000256" key="1">
    <source>
        <dbReference type="SAM" id="MobiDB-lite"/>
    </source>
</evidence>
<organism evidence="3 4">
    <name type="scientific">Sorangium cellulosum So0157-2</name>
    <dbReference type="NCBI Taxonomy" id="1254432"/>
    <lineage>
        <taxon>Bacteria</taxon>
        <taxon>Pseudomonadati</taxon>
        <taxon>Myxococcota</taxon>
        <taxon>Polyangia</taxon>
        <taxon>Polyangiales</taxon>
        <taxon>Polyangiaceae</taxon>
        <taxon>Sorangium</taxon>
    </lineage>
</organism>
<dbReference type="InterPro" id="IPR027463">
    <property type="entry name" value="AcrB_DN_DC_subdom"/>
</dbReference>
<dbReference type="AlphaFoldDB" id="S4XRG9"/>
<dbReference type="GO" id="GO:0005886">
    <property type="term" value="C:plasma membrane"/>
    <property type="evidence" value="ECO:0007669"/>
    <property type="project" value="TreeGrafter"/>
</dbReference>
<keyword evidence="2" id="KW-0812">Transmembrane</keyword>
<evidence type="ECO:0000313" key="3">
    <source>
        <dbReference type="EMBL" id="AGP34440.1"/>
    </source>
</evidence>
<feature type="transmembrane region" description="Helical" evidence="2">
    <location>
        <begin position="431"/>
        <end position="457"/>
    </location>
</feature>
<dbReference type="Pfam" id="PF00873">
    <property type="entry name" value="ACR_tran"/>
    <property type="match status" value="1"/>
</dbReference>
<evidence type="ECO:0000256" key="2">
    <source>
        <dbReference type="SAM" id="Phobius"/>
    </source>
</evidence>
<feature type="region of interest" description="Disordered" evidence="1">
    <location>
        <begin position="1022"/>
        <end position="1049"/>
    </location>
</feature>
<name>S4XRG9_SORCE</name>
<keyword evidence="2" id="KW-0472">Membrane</keyword>
<dbReference type="Proteomes" id="UP000014803">
    <property type="component" value="Chromosome"/>
</dbReference>
<dbReference type="Gene3D" id="3.30.2090.10">
    <property type="entry name" value="Multidrug efflux transporter AcrB TolC docking domain, DN and DC subdomains"/>
    <property type="match status" value="2"/>
</dbReference>